<gene>
    <name evidence="2" type="ORF">S03H2_68960</name>
</gene>
<dbReference type="InterPro" id="IPR036116">
    <property type="entry name" value="FN3_sf"/>
</dbReference>
<dbReference type="SUPFAM" id="SSF49265">
    <property type="entry name" value="Fibronectin type III"/>
    <property type="match status" value="1"/>
</dbReference>
<keyword evidence="1" id="KW-0812">Transmembrane</keyword>
<keyword evidence="1" id="KW-0472">Membrane</keyword>
<dbReference type="AlphaFoldDB" id="X1KTF3"/>
<reference evidence="2" key="1">
    <citation type="journal article" date="2014" name="Front. Microbiol.">
        <title>High frequency of phylogenetically diverse reductive dehalogenase-homologous genes in deep subseafloor sedimentary metagenomes.</title>
        <authorList>
            <person name="Kawai M."/>
            <person name="Futagami T."/>
            <person name="Toyoda A."/>
            <person name="Takaki Y."/>
            <person name="Nishi S."/>
            <person name="Hori S."/>
            <person name="Arai W."/>
            <person name="Tsubouchi T."/>
            <person name="Morono Y."/>
            <person name="Uchiyama I."/>
            <person name="Ito T."/>
            <person name="Fujiyama A."/>
            <person name="Inagaki F."/>
            <person name="Takami H."/>
        </authorList>
    </citation>
    <scope>NUCLEOTIDE SEQUENCE</scope>
    <source>
        <strain evidence="2">Expedition CK06-06</strain>
    </source>
</reference>
<accession>X1KTF3</accession>
<evidence type="ECO:0008006" key="3">
    <source>
        <dbReference type="Google" id="ProtNLM"/>
    </source>
</evidence>
<name>X1KTF3_9ZZZZ</name>
<keyword evidence="1" id="KW-1133">Transmembrane helix</keyword>
<evidence type="ECO:0000256" key="1">
    <source>
        <dbReference type="SAM" id="Phobius"/>
    </source>
</evidence>
<feature type="transmembrane region" description="Helical" evidence="1">
    <location>
        <begin position="81"/>
        <end position="105"/>
    </location>
</feature>
<protein>
    <recommendedName>
        <fullName evidence="3">Fibronectin type-III domain-containing protein</fullName>
    </recommendedName>
</protein>
<dbReference type="InterPro" id="IPR013783">
    <property type="entry name" value="Ig-like_fold"/>
</dbReference>
<dbReference type="Gene3D" id="2.60.40.10">
    <property type="entry name" value="Immunoglobulins"/>
    <property type="match status" value="1"/>
</dbReference>
<comment type="caution">
    <text evidence="2">The sequence shown here is derived from an EMBL/GenBank/DDBJ whole genome shotgun (WGS) entry which is preliminary data.</text>
</comment>
<dbReference type="EMBL" id="BARU01045451">
    <property type="protein sequence ID" value="GAH93439.1"/>
    <property type="molecule type" value="Genomic_DNA"/>
</dbReference>
<feature type="non-terminal residue" evidence="2">
    <location>
        <position position="1"/>
    </location>
</feature>
<proteinExistence type="predicted"/>
<evidence type="ECO:0000313" key="2">
    <source>
        <dbReference type="EMBL" id="GAH93439.1"/>
    </source>
</evidence>
<sequence>IKCDDYALPSTAWQGEPGLEPDTTYYWKVRAVSSGTYSAWSAVGAFATETEVALEPLATPAPQAPPPSSPPTLSYLTTPDVILYVLGALLLTIVLLIITLLVVVIRLSRL</sequence>
<organism evidence="2">
    <name type="scientific">marine sediment metagenome</name>
    <dbReference type="NCBI Taxonomy" id="412755"/>
    <lineage>
        <taxon>unclassified sequences</taxon>
        <taxon>metagenomes</taxon>
        <taxon>ecological metagenomes</taxon>
    </lineage>
</organism>